<evidence type="ECO:0000313" key="3">
    <source>
        <dbReference type="RefSeq" id="XP_014675057.1"/>
    </source>
</evidence>
<protein>
    <submittedName>
        <fullName evidence="3">Tax1-binding protein 1 homolog</fullName>
    </submittedName>
</protein>
<gene>
    <name evidence="3" type="primary">LOC106815138</name>
</gene>
<dbReference type="Proteomes" id="UP000695022">
    <property type="component" value="Unplaced"/>
</dbReference>
<feature type="coiled-coil region" evidence="1">
    <location>
        <begin position="181"/>
        <end position="222"/>
    </location>
</feature>
<dbReference type="InterPro" id="IPR051002">
    <property type="entry name" value="UBA_autophagy_assoc_protein"/>
</dbReference>
<reference evidence="3" key="1">
    <citation type="submission" date="2025-08" db="UniProtKB">
        <authorList>
            <consortium name="RefSeq"/>
        </authorList>
    </citation>
    <scope>IDENTIFICATION</scope>
</reference>
<evidence type="ECO:0000313" key="2">
    <source>
        <dbReference type="Proteomes" id="UP000695022"/>
    </source>
</evidence>
<keyword evidence="2" id="KW-1185">Reference proteome</keyword>
<dbReference type="PANTHER" id="PTHR31915:SF6">
    <property type="entry name" value="SKICH DOMAIN-CONTAINING PROTEIN"/>
    <property type="match status" value="1"/>
</dbReference>
<dbReference type="RefSeq" id="XP_014675057.1">
    <property type="nucleotide sequence ID" value="XM_014819571.1"/>
</dbReference>
<dbReference type="PANTHER" id="PTHR31915">
    <property type="entry name" value="SKICH DOMAIN-CONTAINING PROTEIN"/>
    <property type="match status" value="1"/>
</dbReference>
<dbReference type="GeneID" id="106815138"/>
<accession>A0ABM1ES86</accession>
<dbReference type="Gene3D" id="2.60.40.2840">
    <property type="match status" value="1"/>
</dbReference>
<keyword evidence="1" id="KW-0175">Coiled coil</keyword>
<proteinExistence type="predicted"/>
<feature type="coiled-coil region" evidence="1">
    <location>
        <begin position="251"/>
        <end position="489"/>
    </location>
</feature>
<sequence>MKMNKLKTFSNLCKKKKVQMSGRSVILQGDRALFGRIIVMAQGRNLQMADEQSSAITLLQNTGGHFLVHEDGSNVPHADLHKTRVRKDEDAVSTIVHLVKSWVNPFEEAHELIKNLPGDDGEFYQFVYVSDVGVVRGASMPFQFRDTDGGDFVALEEDDIMIVQPRAAITEGKLKVAFGETAQLRAVKEVLEEEVNDLQEKLRTAIQQVAALRHEMSSQQEASQATETELRGKLKQLEKIGETNEVAITQAKKDTEKLRTAVQQVAALRQEMLSQQDASKATEAELRTTVKQLKEEGETKKGAIAQAKKDTEKLLARVQELEEKLKNSEDKNEALEACKRQLTDDVRAYEELKASMSASLEVAATEMDKQSREAETAKERASQLEKLLKQEEMANKEVAKASSELADENSRLRGELESLRQQKELESAGTAFAFSQTLAGLQECCNNYRDKLTKAENKLTKNTKLATAKADLMRETEDMRERLVMARQEYIIKYKECEKLKIKLGRLQRWRLASSRQRPPAPPYYNDLVLEAKRTDRRAAFALSSWAGVRGGGRSRSINGGGGGRRGDVRVLTQRSDELRGSVQMR</sequence>
<feature type="non-terminal residue" evidence="3">
    <location>
        <position position="586"/>
    </location>
</feature>
<organism evidence="2 3">
    <name type="scientific">Priapulus caudatus</name>
    <name type="common">Priapulid worm</name>
    <dbReference type="NCBI Taxonomy" id="37621"/>
    <lineage>
        <taxon>Eukaryota</taxon>
        <taxon>Metazoa</taxon>
        <taxon>Ecdysozoa</taxon>
        <taxon>Scalidophora</taxon>
        <taxon>Priapulida</taxon>
        <taxon>Priapulimorpha</taxon>
        <taxon>Priapulimorphida</taxon>
        <taxon>Priapulidae</taxon>
        <taxon>Priapulus</taxon>
    </lineage>
</organism>
<name>A0ABM1ES86_PRICU</name>
<evidence type="ECO:0000256" key="1">
    <source>
        <dbReference type="SAM" id="Coils"/>
    </source>
</evidence>